<dbReference type="InterPro" id="IPR008979">
    <property type="entry name" value="Galactose-bd-like_sf"/>
</dbReference>
<name>A0ABT8ABC1_9PROT</name>
<dbReference type="EMBL" id="JAUFPN010000185">
    <property type="protein sequence ID" value="MDN3567113.1"/>
    <property type="molecule type" value="Genomic_DNA"/>
</dbReference>
<dbReference type="Proteomes" id="UP001529369">
    <property type="component" value="Unassembled WGS sequence"/>
</dbReference>
<dbReference type="GO" id="GO:0016787">
    <property type="term" value="F:hydrolase activity"/>
    <property type="evidence" value="ECO:0007669"/>
    <property type="project" value="UniProtKB-KW"/>
</dbReference>
<dbReference type="InterPro" id="IPR036156">
    <property type="entry name" value="Beta-gal/glucu_dom_sf"/>
</dbReference>
<dbReference type="InterPro" id="IPR050887">
    <property type="entry name" value="Beta-mannosidase_GH2"/>
</dbReference>
<accession>A0ABT8ABC1</accession>
<keyword evidence="5" id="KW-1185">Reference proteome</keyword>
<sequence length="830" mass="88386">MAMVDSIDGLQRTSLEAGWEFCSTAADAVATPAAFGPAAWRPAVVPGTVATALRAAGLADAATLAGLAARDHWYRLAFVAEGPHRLRFEGLATLAEVWCNGELLLCSHSMFRAQEAAFLGRGDNLLQIRFRAAAPVLAALRQGRPRPRWRPVLAQEPGLRWLRATQLGHMPGWEPAIPVVGPYRPVLLLRETGPLRVAAVQLRPSLDADGRTGRLSLRLRLAPGCEPGAALLRCAGAAAPLQALGDGLWGAALRLPEVPVWWPATHGGQPRHAAAVETAAGAIRFAPTGFRRIEREAREDGRFRLRVNGEALFCRGACWAPPDPAGLPGDAAALRPTLLAARAAGMNMLRVGGTMAYEAPAFHALCDELGLLVWQELMFANFDYPAADPAFLAEAVAEAEELLERLEASPSLAVLCGGSEVQQQAAMLGAPRTAWAPGRLFDDALAGVAARLAPGVPWLPGSPSGGDPPFRVDTGVAHYYGVGAYMRPLEDARRCGLGFAAEALAFANVPDAGSPALAGWPPVHHPGWKAGVPRDPGASWDFEDVRDHYLARLHGLDPGLLRRSDPERYLRLSRAVTAQVMEACFTEWRRVGSDCGGALVWLLRDVQPGAGWGVLDHAGEPKAAWHALRRSFRPLQLLLTDEGCNGLDLHLLNEHATAFAGRVALRALRADGRVLAAGEAPVVLPPRGALRMPAQALLEHFVDLNAAYRFGPVRHACVVAALRDAAGREVADAWSFPAGLPVAPMPLGLEARLEGSAAAGWSLLLGTQRPAVMVHVEAPHWRAAENWFHLAPGPPRAVALLPRGDPSLPVQGEVHALNGEAPAGFRQAAD</sequence>
<dbReference type="InterPro" id="IPR017853">
    <property type="entry name" value="GH"/>
</dbReference>
<dbReference type="PANTHER" id="PTHR43730">
    <property type="entry name" value="BETA-MANNOSIDASE"/>
    <property type="match status" value="1"/>
</dbReference>
<evidence type="ECO:0000256" key="1">
    <source>
        <dbReference type="ARBA" id="ARBA00022801"/>
    </source>
</evidence>
<organism evidence="4 5">
    <name type="scientific">Paeniroseomonas aquatica</name>
    <dbReference type="NCBI Taxonomy" id="373043"/>
    <lineage>
        <taxon>Bacteria</taxon>
        <taxon>Pseudomonadati</taxon>
        <taxon>Pseudomonadota</taxon>
        <taxon>Alphaproteobacteria</taxon>
        <taxon>Acetobacterales</taxon>
        <taxon>Acetobacteraceae</taxon>
        <taxon>Paeniroseomonas</taxon>
    </lineage>
</organism>
<protein>
    <submittedName>
        <fullName evidence="4">Glycoside hydrolase family 2 protein</fullName>
    </submittedName>
</protein>
<dbReference type="SUPFAM" id="SSF49785">
    <property type="entry name" value="Galactose-binding domain-like"/>
    <property type="match status" value="1"/>
</dbReference>
<dbReference type="RefSeq" id="WP_290319123.1">
    <property type="nucleotide sequence ID" value="NZ_JAUFPN010000185.1"/>
</dbReference>
<comment type="caution">
    <text evidence="4">The sequence shown here is derived from an EMBL/GenBank/DDBJ whole genome shotgun (WGS) entry which is preliminary data.</text>
</comment>
<dbReference type="PANTHER" id="PTHR43730:SF1">
    <property type="entry name" value="BETA-MANNOSIDASE"/>
    <property type="match status" value="1"/>
</dbReference>
<keyword evidence="2" id="KW-0326">Glycosidase</keyword>
<reference evidence="5" key="1">
    <citation type="journal article" date="2019" name="Int. J. Syst. Evol. Microbiol.">
        <title>The Global Catalogue of Microorganisms (GCM) 10K type strain sequencing project: providing services to taxonomists for standard genome sequencing and annotation.</title>
        <authorList>
            <consortium name="The Broad Institute Genomics Platform"/>
            <consortium name="The Broad Institute Genome Sequencing Center for Infectious Disease"/>
            <person name="Wu L."/>
            <person name="Ma J."/>
        </authorList>
    </citation>
    <scope>NUCLEOTIDE SEQUENCE [LARGE SCALE GENOMIC DNA]</scope>
    <source>
        <strain evidence="5">CECT 7131</strain>
    </source>
</reference>
<feature type="domain" description="Beta-mannosidase-like galactose-binding" evidence="3">
    <location>
        <begin position="28"/>
        <end position="184"/>
    </location>
</feature>
<dbReference type="SUPFAM" id="SSF49303">
    <property type="entry name" value="beta-Galactosidase/glucuronidase domain"/>
    <property type="match status" value="1"/>
</dbReference>
<keyword evidence="1 4" id="KW-0378">Hydrolase</keyword>
<evidence type="ECO:0000313" key="4">
    <source>
        <dbReference type="EMBL" id="MDN3567113.1"/>
    </source>
</evidence>
<dbReference type="Gene3D" id="2.60.120.260">
    <property type="entry name" value="Galactose-binding domain-like"/>
    <property type="match status" value="1"/>
</dbReference>
<dbReference type="SUPFAM" id="SSF51445">
    <property type="entry name" value="(Trans)glycosidases"/>
    <property type="match status" value="1"/>
</dbReference>
<proteinExistence type="predicted"/>
<gene>
    <name evidence="4" type="ORF">QWZ14_22265</name>
</gene>
<evidence type="ECO:0000313" key="5">
    <source>
        <dbReference type="Proteomes" id="UP001529369"/>
    </source>
</evidence>
<dbReference type="Pfam" id="PF22666">
    <property type="entry name" value="Glyco_hydro_2_N2"/>
    <property type="match status" value="1"/>
</dbReference>
<evidence type="ECO:0000256" key="2">
    <source>
        <dbReference type="ARBA" id="ARBA00023295"/>
    </source>
</evidence>
<evidence type="ECO:0000259" key="3">
    <source>
        <dbReference type="Pfam" id="PF22666"/>
    </source>
</evidence>
<dbReference type="Gene3D" id="3.20.20.80">
    <property type="entry name" value="Glycosidases"/>
    <property type="match status" value="1"/>
</dbReference>
<dbReference type="InterPro" id="IPR054593">
    <property type="entry name" value="Beta-mannosidase-like_N2"/>
</dbReference>